<dbReference type="Proteomes" id="UP000078272">
    <property type="component" value="Unassembled WGS sequence"/>
</dbReference>
<gene>
    <name evidence="1" type="ORF">NS226_17185</name>
</gene>
<proteinExistence type="predicted"/>
<evidence type="ECO:0000313" key="1">
    <source>
        <dbReference type="EMBL" id="KTQ88771.1"/>
    </source>
</evidence>
<name>A0A175R4I7_9HYPH</name>
<dbReference type="RefSeq" id="WP_058635991.1">
    <property type="nucleotide sequence ID" value="NZ_LDPZ01000041.1"/>
</dbReference>
<reference evidence="1 2" key="1">
    <citation type="journal article" date="2016" name="Front. Microbiol.">
        <title>Genomic Resource of Rice Seed Associated Bacteria.</title>
        <authorList>
            <person name="Midha S."/>
            <person name="Bansal K."/>
            <person name="Sharma S."/>
            <person name="Kumar N."/>
            <person name="Patil P.P."/>
            <person name="Chaudhry V."/>
            <person name="Patil P.B."/>
        </authorList>
    </citation>
    <scope>NUCLEOTIDE SEQUENCE [LARGE SCALE GENOMIC DNA]</scope>
    <source>
        <strain evidence="1 2">NS226</strain>
    </source>
</reference>
<dbReference type="EMBL" id="LDPZ01000041">
    <property type="protein sequence ID" value="KTQ88771.1"/>
    <property type="molecule type" value="Genomic_DNA"/>
</dbReference>
<dbReference type="AlphaFoldDB" id="A0A175R4I7"/>
<comment type="caution">
    <text evidence="1">The sequence shown here is derived from an EMBL/GenBank/DDBJ whole genome shotgun (WGS) entry which is preliminary data.</text>
</comment>
<sequence>MSSLILCRIRSLKLSAGGPSFFIGGAFQAKALSAVGVEHGDETLGLARDLQAGLLKGRDDLGAVAHEAVLDPPLDHRVDRLAIPSPLRGFQSDLTVARTGRVVGIGPTVFVVQGVLECPVEALPARGSDVEGAP</sequence>
<accession>A0A175R4I7</accession>
<protein>
    <submittedName>
        <fullName evidence="1">Uncharacterized protein</fullName>
    </submittedName>
</protein>
<organism evidence="1 2">
    <name type="scientific">Aureimonas ureilytica</name>
    <dbReference type="NCBI Taxonomy" id="401562"/>
    <lineage>
        <taxon>Bacteria</taxon>
        <taxon>Pseudomonadati</taxon>
        <taxon>Pseudomonadota</taxon>
        <taxon>Alphaproteobacteria</taxon>
        <taxon>Hyphomicrobiales</taxon>
        <taxon>Aurantimonadaceae</taxon>
        <taxon>Aureimonas</taxon>
    </lineage>
</organism>
<dbReference type="PATRIC" id="fig|401562.3.peg.3367"/>
<evidence type="ECO:0000313" key="2">
    <source>
        <dbReference type="Proteomes" id="UP000078272"/>
    </source>
</evidence>